<feature type="region of interest" description="Disordered" evidence="4">
    <location>
        <begin position="1"/>
        <end position="32"/>
    </location>
</feature>
<dbReference type="PANTHER" id="PTHR31001">
    <property type="entry name" value="UNCHARACTERIZED TRANSCRIPTIONAL REGULATORY PROTEIN"/>
    <property type="match status" value="1"/>
</dbReference>
<dbReference type="Pfam" id="PF00172">
    <property type="entry name" value="Zn_clus"/>
    <property type="match status" value="1"/>
</dbReference>
<evidence type="ECO:0000256" key="2">
    <source>
        <dbReference type="ARBA" id="ARBA00022723"/>
    </source>
</evidence>
<keyword evidence="7" id="KW-1185">Reference proteome</keyword>
<feature type="compositionally biased region" description="Basic and acidic residues" evidence="4">
    <location>
        <begin position="100"/>
        <end position="116"/>
    </location>
</feature>
<evidence type="ECO:0000313" key="7">
    <source>
        <dbReference type="Proteomes" id="UP000809789"/>
    </source>
</evidence>
<proteinExistence type="predicted"/>
<dbReference type="SMART" id="SM00066">
    <property type="entry name" value="GAL4"/>
    <property type="match status" value="1"/>
</dbReference>
<organism evidence="6 7">
    <name type="scientific">Elsinoe batatas</name>
    <dbReference type="NCBI Taxonomy" id="2601811"/>
    <lineage>
        <taxon>Eukaryota</taxon>
        <taxon>Fungi</taxon>
        <taxon>Dikarya</taxon>
        <taxon>Ascomycota</taxon>
        <taxon>Pezizomycotina</taxon>
        <taxon>Dothideomycetes</taxon>
        <taxon>Dothideomycetidae</taxon>
        <taxon>Myriangiales</taxon>
        <taxon>Elsinoaceae</taxon>
        <taxon>Elsinoe</taxon>
    </lineage>
</organism>
<comment type="subcellular location">
    <subcellularLocation>
        <location evidence="1">Nucleus</location>
    </subcellularLocation>
</comment>
<dbReference type="CDD" id="cd00067">
    <property type="entry name" value="GAL4"/>
    <property type="match status" value="1"/>
</dbReference>
<dbReference type="PANTHER" id="PTHR31001:SF40">
    <property type="entry name" value="ZN(II)2CYS6 TRANSCRIPTION FACTOR (EUROFUNG)"/>
    <property type="match status" value="1"/>
</dbReference>
<feature type="compositionally biased region" description="Low complexity" evidence="4">
    <location>
        <begin position="711"/>
        <end position="727"/>
    </location>
</feature>
<reference evidence="6" key="1">
    <citation type="submission" date="2021-07" db="EMBL/GenBank/DDBJ databases">
        <title>Elsinoe batatas strain:CRI-CJ2 Genome sequencing and assembly.</title>
        <authorList>
            <person name="Huang L."/>
        </authorList>
    </citation>
    <scope>NUCLEOTIDE SEQUENCE</scope>
    <source>
        <strain evidence="6">CRI-CJ2</strain>
    </source>
</reference>
<dbReference type="Proteomes" id="UP000809789">
    <property type="component" value="Unassembled WGS sequence"/>
</dbReference>
<dbReference type="GO" id="GO:0005634">
    <property type="term" value="C:nucleus"/>
    <property type="evidence" value="ECO:0007669"/>
    <property type="project" value="UniProtKB-SubCell"/>
</dbReference>
<dbReference type="SMART" id="SM00906">
    <property type="entry name" value="Fungal_trans"/>
    <property type="match status" value="1"/>
</dbReference>
<keyword evidence="3" id="KW-0539">Nucleus</keyword>
<dbReference type="Gene3D" id="4.10.240.10">
    <property type="entry name" value="Zn(2)-C6 fungal-type DNA-binding domain"/>
    <property type="match status" value="1"/>
</dbReference>
<evidence type="ECO:0000256" key="1">
    <source>
        <dbReference type="ARBA" id="ARBA00004123"/>
    </source>
</evidence>
<evidence type="ECO:0000256" key="3">
    <source>
        <dbReference type="ARBA" id="ARBA00023242"/>
    </source>
</evidence>
<keyword evidence="2" id="KW-0479">Metal-binding</keyword>
<gene>
    <name evidence="6" type="ORF">KVT40_006740</name>
</gene>
<dbReference type="InterPro" id="IPR050613">
    <property type="entry name" value="Sec_Metabolite_Reg"/>
</dbReference>
<dbReference type="GO" id="GO:0006351">
    <property type="term" value="P:DNA-templated transcription"/>
    <property type="evidence" value="ECO:0007669"/>
    <property type="project" value="InterPro"/>
</dbReference>
<dbReference type="OrthoDB" id="424974at2759"/>
<dbReference type="PROSITE" id="PS00463">
    <property type="entry name" value="ZN2_CY6_FUNGAL_1"/>
    <property type="match status" value="1"/>
</dbReference>
<evidence type="ECO:0000259" key="5">
    <source>
        <dbReference type="PROSITE" id="PS50048"/>
    </source>
</evidence>
<comment type="caution">
    <text evidence="6">The sequence shown here is derived from an EMBL/GenBank/DDBJ whole genome shotgun (WGS) entry which is preliminary data.</text>
</comment>
<feature type="domain" description="Zn(2)-C6 fungal-type" evidence="5">
    <location>
        <begin position="41"/>
        <end position="70"/>
    </location>
</feature>
<dbReference type="PROSITE" id="PS50048">
    <property type="entry name" value="ZN2_CY6_FUNGAL_2"/>
    <property type="match status" value="1"/>
</dbReference>
<protein>
    <recommendedName>
        <fullName evidence="5">Zn(2)-C6 fungal-type domain-containing protein</fullName>
    </recommendedName>
</protein>
<dbReference type="InterPro" id="IPR001138">
    <property type="entry name" value="Zn2Cys6_DnaBD"/>
</dbReference>
<sequence length="791" mass="89057">MSDAGPQGSSTAASNQIPSPHAAKEAAGAPRIRRRNRVIASCLECRRRKLKCDKSAPCSNCAKFRRDCLYLAPALDSVSQQKLAEIKDRMGNLEQSLERDVARKNSTDKVKPKVEIDSDEDDLPEFEDEKDLEPTPLASLDQVYEDDADDDLMDLGVQLGKMRVSERIGGFVRPKMAEELTSWGQQGGSPGNISSPPPPQADFPASSQNRFLSDSPAIYLGPGPDYLPPASGFFFPATAANSLQEMLPSRATCDKLFEQYWRAVHPVVTIVHKPTFRNLYDLFWQHVMIGTEPPPSTQAVIFACLFNAAVSLPDESSLQIFGLPRAVLVEKIQASTEKCLSKANFLRTTKLETMQAFVLYLVPLCRAEVSRSHSALTGTAIRLAECMGLHRDGTHYGFSAVETHVRRLIWYHLCFLDIRTCEATGPRPQIHKDDFDTKLPLNVNEDDLSQNPPPTEDLPYFTDMTLSRIRFECTEAHRQTWLDNRRIDQKKLKHTAGLSRVQKFRTDMETRYMPLLAGSDPRQNLAMHFYRILSSRLFIMLLHRYFAGARSTLPERLKRILIDACLATNEFTISLETRPELSAWAWYRGAILQYHSAMLLMLEAHMNPNSTEAPRIWRCLDYIFELPSTMTAQEKSGSVIFALRDRLSVYQSMRKMRASKTADEAFEDIRQKYGQGVFSIHAPTTVDFSVPMATSHMDPQQFGMPPMRSMQTHSSESGSQQGQHTGGAPSPMEAQMTASDEIDCTDWDKMFPAEASDFGAAELPDFNLGSFTHFVGNFQQPHRQSQPQMYP</sequence>
<dbReference type="GO" id="GO:0000981">
    <property type="term" value="F:DNA-binding transcription factor activity, RNA polymerase II-specific"/>
    <property type="evidence" value="ECO:0007669"/>
    <property type="project" value="InterPro"/>
</dbReference>
<dbReference type="EMBL" id="JAESVG020000008">
    <property type="protein sequence ID" value="KAG8624989.1"/>
    <property type="molecule type" value="Genomic_DNA"/>
</dbReference>
<dbReference type="InterPro" id="IPR036864">
    <property type="entry name" value="Zn2-C6_fun-type_DNA-bd_sf"/>
</dbReference>
<dbReference type="GO" id="GO:0008270">
    <property type="term" value="F:zinc ion binding"/>
    <property type="evidence" value="ECO:0007669"/>
    <property type="project" value="InterPro"/>
</dbReference>
<dbReference type="SUPFAM" id="SSF57701">
    <property type="entry name" value="Zn2/Cys6 DNA-binding domain"/>
    <property type="match status" value="1"/>
</dbReference>
<feature type="region of interest" description="Disordered" evidence="4">
    <location>
        <begin position="100"/>
        <end position="137"/>
    </location>
</feature>
<feature type="compositionally biased region" description="Polar residues" evidence="4">
    <location>
        <begin position="7"/>
        <end position="18"/>
    </location>
</feature>
<dbReference type="AlphaFoldDB" id="A0A8K0PGW7"/>
<evidence type="ECO:0000313" key="6">
    <source>
        <dbReference type="EMBL" id="KAG8624989.1"/>
    </source>
</evidence>
<evidence type="ECO:0000256" key="4">
    <source>
        <dbReference type="SAM" id="MobiDB-lite"/>
    </source>
</evidence>
<accession>A0A8K0PGW7</accession>
<feature type="region of interest" description="Disordered" evidence="4">
    <location>
        <begin position="696"/>
        <end position="733"/>
    </location>
</feature>
<name>A0A8K0PGW7_9PEZI</name>
<dbReference type="GO" id="GO:0003677">
    <property type="term" value="F:DNA binding"/>
    <property type="evidence" value="ECO:0007669"/>
    <property type="project" value="InterPro"/>
</dbReference>
<dbReference type="Pfam" id="PF04082">
    <property type="entry name" value="Fungal_trans"/>
    <property type="match status" value="1"/>
</dbReference>
<dbReference type="CDD" id="cd12148">
    <property type="entry name" value="fungal_TF_MHR"/>
    <property type="match status" value="1"/>
</dbReference>
<dbReference type="InterPro" id="IPR007219">
    <property type="entry name" value="XnlR_reg_dom"/>
</dbReference>
<feature type="compositionally biased region" description="Acidic residues" evidence="4">
    <location>
        <begin position="117"/>
        <end position="131"/>
    </location>
</feature>
<feature type="region of interest" description="Disordered" evidence="4">
    <location>
        <begin position="182"/>
        <end position="207"/>
    </location>
</feature>